<name>A0A1H2Q8Y0_9FIRM</name>
<evidence type="ECO:0000313" key="3">
    <source>
        <dbReference type="Proteomes" id="UP000182429"/>
    </source>
</evidence>
<evidence type="ECO:0000256" key="1">
    <source>
        <dbReference type="SAM" id="MobiDB-lite"/>
    </source>
</evidence>
<protein>
    <submittedName>
        <fullName evidence="2">Uncharacterized protein</fullName>
    </submittedName>
</protein>
<dbReference type="AlphaFoldDB" id="A0A1H2Q8Y0"/>
<dbReference type="EMBL" id="FNNF01000002">
    <property type="protein sequence ID" value="SDW03601.1"/>
    <property type="molecule type" value="Genomic_DNA"/>
</dbReference>
<dbReference type="STRING" id="1630.SAMN05216514_10440"/>
<feature type="compositionally biased region" description="Acidic residues" evidence="1">
    <location>
        <begin position="111"/>
        <end position="139"/>
    </location>
</feature>
<reference evidence="2 3" key="1">
    <citation type="submission" date="2016-10" db="EMBL/GenBank/DDBJ databases">
        <authorList>
            <person name="de Groot N.N."/>
        </authorList>
    </citation>
    <scope>NUCLEOTIDE SEQUENCE [LARGE SCALE GENOMIC DNA]</scope>
    <source>
        <strain evidence="2 3">S3b</strain>
    </source>
</reference>
<proteinExistence type="predicted"/>
<dbReference type="Proteomes" id="UP000182429">
    <property type="component" value="Unassembled WGS sequence"/>
</dbReference>
<dbReference type="RefSeq" id="WP_074685418.1">
    <property type="nucleotide sequence ID" value="NZ_FNNF01000002.1"/>
</dbReference>
<evidence type="ECO:0000313" key="2">
    <source>
        <dbReference type="EMBL" id="SDW03601.1"/>
    </source>
</evidence>
<sequence length="196" mass="23264">MKKDEKKITIILVIITVLFSLYHVYSTLTPTNYADYKKRISLQVDADFNYEPIDNIKSSDTYVCRFTLKKPVELKNFISLDQFKQSKRKDIEKFYQSDYRIDIDETDLDEVVTGEDEEDTDDEVVTEEDEEDTDDEAVTEDNSVAPEHEKFFKEIKQLKASSSTKYVHRRIKNIFSYELYIYNKELNIGYYIAYIE</sequence>
<organism evidence="2 3">
    <name type="scientific">Kandleria vitulina</name>
    <dbReference type="NCBI Taxonomy" id="1630"/>
    <lineage>
        <taxon>Bacteria</taxon>
        <taxon>Bacillati</taxon>
        <taxon>Bacillota</taxon>
        <taxon>Erysipelotrichia</taxon>
        <taxon>Erysipelotrichales</taxon>
        <taxon>Coprobacillaceae</taxon>
        <taxon>Kandleria</taxon>
    </lineage>
</organism>
<accession>A0A1H2Q8Y0</accession>
<feature type="region of interest" description="Disordered" evidence="1">
    <location>
        <begin position="111"/>
        <end position="141"/>
    </location>
</feature>
<gene>
    <name evidence="2" type="ORF">SAMN04487759_102117</name>
</gene>